<organism evidence="1">
    <name type="scientific">uncultured Friedmanniella sp</name>
    <dbReference type="NCBI Taxonomy" id="335381"/>
    <lineage>
        <taxon>Bacteria</taxon>
        <taxon>Bacillati</taxon>
        <taxon>Actinomycetota</taxon>
        <taxon>Actinomycetes</taxon>
        <taxon>Propionibacteriales</taxon>
        <taxon>Nocardioidaceae</taxon>
        <taxon>Friedmanniella</taxon>
        <taxon>environmental samples</taxon>
    </lineage>
</organism>
<dbReference type="AlphaFoldDB" id="A0A6J4K028"/>
<gene>
    <name evidence="1" type="ORF">AVDCRST_MAG48-571</name>
</gene>
<proteinExistence type="predicted"/>
<evidence type="ECO:0000313" key="1">
    <source>
        <dbReference type="EMBL" id="CAA9291712.1"/>
    </source>
</evidence>
<sequence length="179" mass="19797">MLDLCDASTSARAVGLVTDAVGSRRTTASQLRGVLDRRRRARHRQLLEELLADVAVGAESPLEVCYLRDVERAHDLPRGDRQNRSGLPFRRDVVHVEAGLVVELDGRLGHEGDGRFRDMRRDNRTTLAGGLTLRYGTTDVAGRPCAVAYQVASALRLRGWSGWLTPCPRCPRGVEELVL</sequence>
<accession>A0A6J4K028</accession>
<dbReference type="EMBL" id="CADCTS010000086">
    <property type="protein sequence ID" value="CAA9291712.1"/>
    <property type="molecule type" value="Genomic_DNA"/>
</dbReference>
<name>A0A6J4K028_9ACTN</name>
<protein>
    <recommendedName>
        <fullName evidence="2">DUF559 domain-containing protein</fullName>
    </recommendedName>
</protein>
<evidence type="ECO:0008006" key="2">
    <source>
        <dbReference type="Google" id="ProtNLM"/>
    </source>
</evidence>
<reference evidence="1" key="1">
    <citation type="submission" date="2020-02" db="EMBL/GenBank/DDBJ databases">
        <authorList>
            <person name="Meier V. D."/>
        </authorList>
    </citation>
    <scope>NUCLEOTIDE SEQUENCE</scope>
    <source>
        <strain evidence="1">AVDCRST_MAG48</strain>
    </source>
</reference>